<feature type="region of interest" description="Disordered" evidence="1">
    <location>
        <begin position="437"/>
        <end position="482"/>
    </location>
</feature>
<name>A0AAD6YGG8_9AGAR</name>
<feature type="region of interest" description="Disordered" evidence="1">
    <location>
        <begin position="196"/>
        <end position="223"/>
    </location>
</feature>
<keyword evidence="3" id="KW-1185">Reference proteome</keyword>
<evidence type="ECO:0000313" key="2">
    <source>
        <dbReference type="EMBL" id="KAJ7215879.1"/>
    </source>
</evidence>
<feature type="region of interest" description="Disordered" evidence="1">
    <location>
        <begin position="73"/>
        <end position="92"/>
    </location>
</feature>
<feature type="region of interest" description="Disordered" evidence="1">
    <location>
        <begin position="116"/>
        <end position="178"/>
    </location>
</feature>
<organism evidence="2 3">
    <name type="scientific">Mycena pura</name>
    <dbReference type="NCBI Taxonomy" id="153505"/>
    <lineage>
        <taxon>Eukaryota</taxon>
        <taxon>Fungi</taxon>
        <taxon>Dikarya</taxon>
        <taxon>Basidiomycota</taxon>
        <taxon>Agaricomycotina</taxon>
        <taxon>Agaricomycetes</taxon>
        <taxon>Agaricomycetidae</taxon>
        <taxon>Agaricales</taxon>
        <taxon>Marasmiineae</taxon>
        <taxon>Mycenaceae</taxon>
        <taxon>Mycena</taxon>
    </lineage>
</organism>
<feature type="compositionally biased region" description="Basic and acidic residues" evidence="1">
    <location>
        <begin position="124"/>
        <end position="134"/>
    </location>
</feature>
<protein>
    <submittedName>
        <fullName evidence="2">Uncharacterized protein</fullName>
    </submittedName>
</protein>
<dbReference type="EMBL" id="JARJCW010000016">
    <property type="protein sequence ID" value="KAJ7215879.1"/>
    <property type="molecule type" value="Genomic_DNA"/>
</dbReference>
<dbReference type="AlphaFoldDB" id="A0AAD6YGG8"/>
<feature type="compositionally biased region" description="Low complexity" evidence="1">
    <location>
        <begin position="438"/>
        <end position="450"/>
    </location>
</feature>
<feature type="compositionally biased region" description="Basic residues" evidence="1">
    <location>
        <begin position="451"/>
        <end position="464"/>
    </location>
</feature>
<sequence length="566" mass="60467">MGTVRPYRTVAVPPNGFTFKSREIVVEHMTHNLTLARRAPSPLLVSTLPRAGSTGITECQPQLPSTYAHNTARCQNPAPTSTPAPRSHHTYGAPVIGTQHARLYALCTTHPTARAVQLAPPVDPQRRPTSDAARRPPLASCATRLPCSPLADTSRKTHSPATHTPSAARRSPHTAARRPQLVTHCQLHFARLLLPASRRAPPARSARTRRAPPCRGTPASRYPHPPLHAHCSLHAHASRRVLLMTATRHLCSSVAARRPCKRRTVRCTGTAHASRRAVLMLATRHLPRAPCARRPPLAASCPLPARYLPLAASTAGSESKGGAAEGGCEPCGWDCVGFERRARIARGAYRANKPQGPRRRQPGTQVPATTALDLLNTFALPKAKPNPVVTPVGAVRTGMGAGSGSGESLLLARARRPSRFGPRHAMSRAGALALVGLGSSNSNRSRTSMRTSRRSARASRARSRRGSDHSHPHVHQRFASQDLVSSQGSTIWASPYPSASQHHVPTAGTVFGQPLPPAQQAPPHQHQRVVSNSMAAAQLFPGGGDQYGYGPLSAPAPVECTACMIM</sequence>
<evidence type="ECO:0000256" key="1">
    <source>
        <dbReference type="SAM" id="MobiDB-lite"/>
    </source>
</evidence>
<gene>
    <name evidence="2" type="ORF">GGX14DRAFT_391559</name>
</gene>
<proteinExistence type="predicted"/>
<evidence type="ECO:0000313" key="3">
    <source>
        <dbReference type="Proteomes" id="UP001219525"/>
    </source>
</evidence>
<reference evidence="2" key="1">
    <citation type="submission" date="2023-03" db="EMBL/GenBank/DDBJ databases">
        <title>Massive genome expansion in bonnet fungi (Mycena s.s.) driven by repeated elements and novel gene families across ecological guilds.</title>
        <authorList>
            <consortium name="Lawrence Berkeley National Laboratory"/>
            <person name="Harder C.B."/>
            <person name="Miyauchi S."/>
            <person name="Viragh M."/>
            <person name="Kuo A."/>
            <person name="Thoen E."/>
            <person name="Andreopoulos B."/>
            <person name="Lu D."/>
            <person name="Skrede I."/>
            <person name="Drula E."/>
            <person name="Henrissat B."/>
            <person name="Morin E."/>
            <person name="Kohler A."/>
            <person name="Barry K."/>
            <person name="LaButti K."/>
            <person name="Morin E."/>
            <person name="Salamov A."/>
            <person name="Lipzen A."/>
            <person name="Mereny Z."/>
            <person name="Hegedus B."/>
            <person name="Baldrian P."/>
            <person name="Stursova M."/>
            <person name="Weitz H."/>
            <person name="Taylor A."/>
            <person name="Grigoriev I.V."/>
            <person name="Nagy L.G."/>
            <person name="Martin F."/>
            <person name="Kauserud H."/>
        </authorList>
    </citation>
    <scope>NUCLEOTIDE SEQUENCE</scope>
    <source>
        <strain evidence="2">9144</strain>
    </source>
</reference>
<feature type="compositionally biased region" description="Low complexity" evidence="1">
    <location>
        <begin position="196"/>
        <end position="205"/>
    </location>
</feature>
<comment type="caution">
    <text evidence="2">The sequence shown here is derived from an EMBL/GenBank/DDBJ whole genome shotgun (WGS) entry which is preliminary data.</text>
</comment>
<accession>A0AAD6YGG8</accession>
<dbReference type="Proteomes" id="UP001219525">
    <property type="component" value="Unassembled WGS sequence"/>
</dbReference>
<feature type="compositionally biased region" description="Polar residues" evidence="1">
    <location>
        <begin position="73"/>
        <end position="84"/>
    </location>
</feature>